<keyword evidence="5" id="KW-0418">Kinase</keyword>
<feature type="domain" description="PAC" evidence="9">
    <location>
        <begin position="265"/>
        <end position="318"/>
    </location>
</feature>
<feature type="modified residue" description="4-aspartylphosphate" evidence="6">
    <location>
        <position position="626"/>
    </location>
</feature>
<dbReference type="Pfam" id="PF00072">
    <property type="entry name" value="Response_reg"/>
    <property type="match status" value="1"/>
</dbReference>
<proteinExistence type="predicted"/>
<keyword evidence="10" id="KW-0067">ATP-binding</keyword>
<dbReference type="PROSITE" id="PS50110">
    <property type="entry name" value="RESPONSE_REGULATORY"/>
    <property type="match status" value="1"/>
</dbReference>
<dbReference type="InterPro" id="IPR036890">
    <property type="entry name" value="HATPase_C_sf"/>
</dbReference>
<comment type="caution">
    <text evidence="10">The sequence shown here is derived from an EMBL/GenBank/DDBJ whole genome shotgun (WGS) entry which is preliminary data.</text>
</comment>
<evidence type="ECO:0000256" key="5">
    <source>
        <dbReference type="ARBA" id="ARBA00022777"/>
    </source>
</evidence>
<organism evidence="10 11">
    <name type="scientific">Enterovibrio gelatinilyticus</name>
    <dbReference type="NCBI Taxonomy" id="2899819"/>
    <lineage>
        <taxon>Bacteria</taxon>
        <taxon>Pseudomonadati</taxon>
        <taxon>Pseudomonadota</taxon>
        <taxon>Gammaproteobacteria</taxon>
        <taxon>Vibrionales</taxon>
        <taxon>Vibrionaceae</taxon>
        <taxon>Enterovibrio</taxon>
    </lineage>
</organism>
<dbReference type="PANTHER" id="PTHR43047">
    <property type="entry name" value="TWO-COMPONENT HISTIDINE PROTEIN KINASE"/>
    <property type="match status" value="1"/>
</dbReference>
<evidence type="ECO:0000313" key="10">
    <source>
        <dbReference type="EMBL" id="MDD1791609.1"/>
    </source>
</evidence>
<dbReference type="Pfam" id="PF00512">
    <property type="entry name" value="HisKA"/>
    <property type="match status" value="1"/>
</dbReference>
<sequence length="697" mass="78610">MTGAVSEKLQETLFELNRVEEREHKFKEENRAILSAISAMSGASNKIEVFNTLLKVIERYVSFENALVLTRNKDTEDSYSCLVSTSHEVEKFQWQDGGTFSRCVNGQTVILYAPDRVREFDLLDASDFDSCRSALVTGMTVNASESILLLFSSQKGGFDIKAQQVIERFRPLIERTIIDIDYRERLQCLVSVKTQELTASRQRFRDFAKTAGDWFWEINNNLQFTYLSSPSNEALSTEPQAIMSQFDRQPEVKKRLMDLIQLEQPFSEVEWKVFSQGAEQWISLSGRPYYDKRGNCLGFRGTAKDITTRKQRLHELQMARRQAESANAAKSQFLAMMSHEIRTPLNAVMGLLDALQQSPINEEQEQWVLQMDKSAHLLLTIINDVLDLSRVESARFALHPENMSPRECISVVFNQLKEASSSKDIMLEMDVSNDVPNLIYQDGNRFTQILLNLVGNAVKFSDTGEINVSMWAEGRTLKLSVQDSGIGIAPERKRDIFQPFTQADGSITRKYGGTGLGLSICKKLVSMMQGTIDFESQLGVGTTFYITIPLIEPPMQEIVQKDKTENSEVKPLRVLVAEDSKANQMVVRLMLEKAGHSVVLANNGQEAIEILDREGRESPFDIVLMDMSMPVLCGIEATKQLRAKGFAQPIIALTANAMNEDREKCLQAGMDDFVTKPVRSVILKQALQRHTVGNVTT</sequence>
<reference evidence="10" key="1">
    <citation type="submission" date="2021-12" db="EMBL/GenBank/DDBJ databases">
        <title>Enterovibrio ZSDZ35 sp. nov. and Enterovibrio ZSDZ42 sp. nov., isolated from coastal seawater in Qingdao.</title>
        <authorList>
            <person name="Zhang P."/>
        </authorList>
    </citation>
    <scope>NUCLEOTIDE SEQUENCE</scope>
    <source>
        <strain evidence="10">ZSDZ42</strain>
    </source>
</reference>
<dbReference type="InterPro" id="IPR011006">
    <property type="entry name" value="CheY-like_superfamily"/>
</dbReference>
<evidence type="ECO:0000259" key="8">
    <source>
        <dbReference type="PROSITE" id="PS50110"/>
    </source>
</evidence>
<dbReference type="SMART" id="SM00387">
    <property type="entry name" value="HATPase_c"/>
    <property type="match status" value="1"/>
</dbReference>
<evidence type="ECO:0000259" key="9">
    <source>
        <dbReference type="PROSITE" id="PS50113"/>
    </source>
</evidence>
<evidence type="ECO:0000313" key="11">
    <source>
        <dbReference type="Proteomes" id="UP001149400"/>
    </source>
</evidence>
<dbReference type="Gene3D" id="3.30.565.10">
    <property type="entry name" value="Histidine kinase-like ATPase, C-terminal domain"/>
    <property type="match status" value="1"/>
</dbReference>
<dbReference type="SMART" id="SM00448">
    <property type="entry name" value="REC"/>
    <property type="match status" value="1"/>
</dbReference>
<dbReference type="CDD" id="cd00082">
    <property type="entry name" value="HisKA"/>
    <property type="match status" value="1"/>
</dbReference>
<dbReference type="InterPro" id="IPR003594">
    <property type="entry name" value="HATPase_dom"/>
</dbReference>
<dbReference type="EC" id="2.7.13.3" evidence="2"/>
<dbReference type="SMART" id="SM00388">
    <property type="entry name" value="HisKA"/>
    <property type="match status" value="1"/>
</dbReference>
<dbReference type="Pfam" id="PF02518">
    <property type="entry name" value="HATPase_c"/>
    <property type="match status" value="1"/>
</dbReference>
<keyword evidence="4" id="KW-0808">Transferase</keyword>
<dbReference type="PROSITE" id="PS50109">
    <property type="entry name" value="HIS_KIN"/>
    <property type="match status" value="1"/>
</dbReference>
<keyword evidence="11" id="KW-1185">Reference proteome</keyword>
<dbReference type="Gene3D" id="3.30.450.20">
    <property type="entry name" value="PAS domain"/>
    <property type="match status" value="1"/>
</dbReference>
<evidence type="ECO:0000256" key="6">
    <source>
        <dbReference type="PROSITE-ProRule" id="PRU00169"/>
    </source>
</evidence>
<evidence type="ECO:0000259" key="7">
    <source>
        <dbReference type="PROSITE" id="PS50109"/>
    </source>
</evidence>
<accession>A0ABT5QV29</accession>
<dbReference type="SUPFAM" id="SSF55874">
    <property type="entry name" value="ATPase domain of HSP90 chaperone/DNA topoisomerase II/histidine kinase"/>
    <property type="match status" value="1"/>
</dbReference>
<evidence type="ECO:0000256" key="4">
    <source>
        <dbReference type="ARBA" id="ARBA00022679"/>
    </source>
</evidence>
<dbReference type="CDD" id="cd17546">
    <property type="entry name" value="REC_hyHK_CKI1_RcsC-like"/>
    <property type="match status" value="1"/>
</dbReference>
<keyword evidence="10" id="KW-0547">Nucleotide-binding</keyword>
<dbReference type="InterPro" id="IPR001789">
    <property type="entry name" value="Sig_transdc_resp-reg_receiver"/>
</dbReference>
<feature type="domain" description="Histidine kinase" evidence="7">
    <location>
        <begin position="336"/>
        <end position="552"/>
    </location>
</feature>
<dbReference type="CDD" id="cd00130">
    <property type="entry name" value="PAS"/>
    <property type="match status" value="1"/>
</dbReference>
<dbReference type="Proteomes" id="UP001149400">
    <property type="component" value="Unassembled WGS sequence"/>
</dbReference>
<dbReference type="InterPro" id="IPR035965">
    <property type="entry name" value="PAS-like_dom_sf"/>
</dbReference>
<dbReference type="PROSITE" id="PS50113">
    <property type="entry name" value="PAC"/>
    <property type="match status" value="1"/>
</dbReference>
<dbReference type="Gene3D" id="1.10.287.130">
    <property type="match status" value="1"/>
</dbReference>
<dbReference type="InterPro" id="IPR000700">
    <property type="entry name" value="PAS-assoc_C"/>
</dbReference>
<dbReference type="SUPFAM" id="SSF55785">
    <property type="entry name" value="PYP-like sensor domain (PAS domain)"/>
    <property type="match status" value="1"/>
</dbReference>
<gene>
    <name evidence="10" type="ORF">LRP50_00510</name>
</gene>
<dbReference type="InterPro" id="IPR003661">
    <property type="entry name" value="HisK_dim/P_dom"/>
</dbReference>
<keyword evidence="3 6" id="KW-0597">Phosphoprotein</keyword>
<feature type="domain" description="Response regulatory" evidence="8">
    <location>
        <begin position="573"/>
        <end position="691"/>
    </location>
</feature>
<dbReference type="Gene3D" id="3.40.50.2300">
    <property type="match status" value="1"/>
</dbReference>
<dbReference type="CDD" id="cd16922">
    <property type="entry name" value="HATPase_EvgS-ArcB-TorS-like"/>
    <property type="match status" value="1"/>
</dbReference>
<name>A0ABT5QV29_9GAMM</name>
<dbReference type="NCBIfam" id="TIGR00229">
    <property type="entry name" value="sensory_box"/>
    <property type="match status" value="1"/>
</dbReference>
<protein>
    <recommendedName>
        <fullName evidence="2">histidine kinase</fullName>
        <ecNumber evidence="2">2.7.13.3</ecNumber>
    </recommendedName>
</protein>
<dbReference type="InterPro" id="IPR036097">
    <property type="entry name" value="HisK_dim/P_sf"/>
</dbReference>
<evidence type="ECO:0000256" key="1">
    <source>
        <dbReference type="ARBA" id="ARBA00000085"/>
    </source>
</evidence>
<dbReference type="InterPro" id="IPR004358">
    <property type="entry name" value="Sig_transdc_His_kin-like_C"/>
</dbReference>
<dbReference type="GO" id="GO:0005524">
    <property type="term" value="F:ATP binding"/>
    <property type="evidence" value="ECO:0007669"/>
    <property type="project" value="UniProtKB-KW"/>
</dbReference>
<dbReference type="PRINTS" id="PR00344">
    <property type="entry name" value="BCTRLSENSOR"/>
</dbReference>
<dbReference type="SUPFAM" id="SSF47384">
    <property type="entry name" value="Homodimeric domain of signal transducing histidine kinase"/>
    <property type="match status" value="1"/>
</dbReference>
<comment type="catalytic activity">
    <reaction evidence="1">
        <text>ATP + protein L-histidine = ADP + protein N-phospho-L-histidine.</text>
        <dbReference type="EC" id="2.7.13.3"/>
    </reaction>
</comment>
<dbReference type="InterPro" id="IPR000014">
    <property type="entry name" value="PAS"/>
</dbReference>
<dbReference type="EMBL" id="JAJUBC010000001">
    <property type="protein sequence ID" value="MDD1791609.1"/>
    <property type="molecule type" value="Genomic_DNA"/>
</dbReference>
<dbReference type="InterPro" id="IPR005467">
    <property type="entry name" value="His_kinase_dom"/>
</dbReference>
<evidence type="ECO:0000256" key="3">
    <source>
        <dbReference type="ARBA" id="ARBA00022553"/>
    </source>
</evidence>
<dbReference type="SUPFAM" id="SSF52172">
    <property type="entry name" value="CheY-like"/>
    <property type="match status" value="1"/>
</dbReference>
<dbReference type="RefSeq" id="WP_274162563.1">
    <property type="nucleotide sequence ID" value="NZ_JAJUBC010000001.1"/>
</dbReference>
<evidence type="ECO:0000256" key="2">
    <source>
        <dbReference type="ARBA" id="ARBA00012438"/>
    </source>
</evidence>